<dbReference type="SUPFAM" id="SSF53756">
    <property type="entry name" value="UDP-Glycosyltransferase/glycogen phosphorylase"/>
    <property type="match status" value="1"/>
</dbReference>
<gene>
    <name evidence="4" type="ORF">OUZ56_030793</name>
</gene>
<dbReference type="EMBL" id="JAOYFB010000005">
    <property type="protein sequence ID" value="KAK4015820.1"/>
    <property type="molecule type" value="Genomic_DNA"/>
</dbReference>
<evidence type="ECO:0000256" key="1">
    <source>
        <dbReference type="ARBA" id="ARBA00009995"/>
    </source>
</evidence>
<keyword evidence="5" id="KW-1185">Reference proteome</keyword>
<accession>A0ABQ9ZT76</accession>
<reference evidence="4 5" key="1">
    <citation type="journal article" date="2023" name="Nucleic Acids Res.">
        <title>The hologenome of Daphnia magna reveals possible DNA methylation and microbiome-mediated evolution of the host genome.</title>
        <authorList>
            <person name="Chaturvedi A."/>
            <person name="Li X."/>
            <person name="Dhandapani V."/>
            <person name="Marshall H."/>
            <person name="Kissane S."/>
            <person name="Cuenca-Cambronero M."/>
            <person name="Asole G."/>
            <person name="Calvet F."/>
            <person name="Ruiz-Romero M."/>
            <person name="Marangio P."/>
            <person name="Guigo R."/>
            <person name="Rago D."/>
            <person name="Mirbahai L."/>
            <person name="Eastwood N."/>
            <person name="Colbourne J.K."/>
            <person name="Zhou J."/>
            <person name="Mallon E."/>
            <person name="Orsini L."/>
        </authorList>
    </citation>
    <scope>NUCLEOTIDE SEQUENCE [LARGE SCALE GENOMIC DNA]</scope>
    <source>
        <strain evidence="4">LRV0_1</strain>
    </source>
</reference>
<evidence type="ECO:0000313" key="4">
    <source>
        <dbReference type="EMBL" id="KAK4015820.1"/>
    </source>
</evidence>
<dbReference type="Pfam" id="PF00201">
    <property type="entry name" value="UDPGT"/>
    <property type="match status" value="1"/>
</dbReference>
<sequence>MHIHHLPVFSDKAKLIERGHFVTYWNGLQQGKSSSTDENQTMIHPRLRSLISPNLARINSQHDIDFNDRDRPFRLLFRIPDTVAKYCKIVYKDPVFHQLMNSEGRYDLIISLTSLSSIRTVSLLHHGSLYAIGSPLASEQFPNPSGIRDRMNFCQRTFNTVTTVFAVYFHRRFVLPVIEDFAAKTLGINNFTSIVDIENRYLSLLLINTHFSINYRLPTSPVIEVGGLHLNRRHQELSESPQLSQIQELLSFLDDCGDAGFIVVSFGSMLRGDDVPDNFCQIFLSTFA</sequence>
<name>A0ABQ9ZT76_9CRUS</name>
<dbReference type="PANTHER" id="PTHR48043">
    <property type="entry name" value="EG:EG0003.4 PROTEIN-RELATED"/>
    <property type="match status" value="1"/>
</dbReference>
<dbReference type="PANTHER" id="PTHR48043:SF159">
    <property type="entry name" value="EG:EG0003.4 PROTEIN-RELATED"/>
    <property type="match status" value="1"/>
</dbReference>
<comment type="similarity">
    <text evidence="1">Belongs to the UDP-glycosyltransferase family.</text>
</comment>
<organism evidence="4 5">
    <name type="scientific">Daphnia magna</name>
    <dbReference type="NCBI Taxonomy" id="35525"/>
    <lineage>
        <taxon>Eukaryota</taxon>
        <taxon>Metazoa</taxon>
        <taxon>Ecdysozoa</taxon>
        <taxon>Arthropoda</taxon>
        <taxon>Crustacea</taxon>
        <taxon>Branchiopoda</taxon>
        <taxon>Diplostraca</taxon>
        <taxon>Cladocera</taxon>
        <taxon>Anomopoda</taxon>
        <taxon>Daphniidae</taxon>
        <taxon>Daphnia</taxon>
    </lineage>
</organism>
<evidence type="ECO:0008006" key="6">
    <source>
        <dbReference type="Google" id="ProtNLM"/>
    </source>
</evidence>
<evidence type="ECO:0000256" key="2">
    <source>
        <dbReference type="ARBA" id="ARBA00022676"/>
    </source>
</evidence>
<dbReference type="InterPro" id="IPR002213">
    <property type="entry name" value="UDP_glucos_trans"/>
</dbReference>
<protein>
    <recommendedName>
        <fullName evidence="6">Glucuronosyltransferase</fullName>
    </recommendedName>
</protein>
<proteinExistence type="inferred from homology"/>
<keyword evidence="2" id="KW-0328">Glycosyltransferase</keyword>
<dbReference type="InterPro" id="IPR050271">
    <property type="entry name" value="UDP-glycosyltransferase"/>
</dbReference>
<dbReference type="Proteomes" id="UP001234178">
    <property type="component" value="Unassembled WGS sequence"/>
</dbReference>
<comment type="caution">
    <text evidence="4">The sequence shown here is derived from an EMBL/GenBank/DDBJ whole genome shotgun (WGS) entry which is preliminary data.</text>
</comment>
<evidence type="ECO:0000256" key="3">
    <source>
        <dbReference type="ARBA" id="ARBA00022679"/>
    </source>
</evidence>
<evidence type="ECO:0000313" key="5">
    <source>
        <dbReference type="Proteomes" id="UP001234178"/>
    </source>
</evidence>
<keyword evidence="3" id="KW-0808">Transferase</keyword>